<protein>
    <recommendedName>
        <fullName evidence="5">Ankyrin repeat protein</fullName>
    </recommendedName>
</protein>
<dbReference type="SUPFAM" id="SSF48403">
    <property type="entry name" value="Ankyrin repeat"/>
    <property type="match status" value="1"/>
</dbReference>
<evidence type="ECO:0000256" key="2">
    <source>
        <dbReference type="SAM" id="MobiDB-lite"/>
    </source>
</evidence>
<dbReference type="PROSITE" id="PS50088">
    <property type="entry name" value="ANK_REPEAT"/>
    <property type="match status" value="1"/>
</dbReference>
<evidence type="ECO:0000313" key="4">
    <source>
        <dbReference type="Proteomes" id="UP001275084"/>
    </source>
</evidence>
<evidence type="ECO:0008006" key="5">
    <source>
        <dbReference type="Google" id="ProtNLM"/>
    </source>
</evidence>
<feature type="repeat" description="ANK" evidence="1">
    <location>
        <begin position="596"/>
        <end position="628"/>
    </location>
</feature>
<dbReference type="SMART" id="SM00248">
    <property type="entry name" value="ANK"/>
    <property type="match status" value="2"/>
</dbReference>
<sequence length="686" mass="75870">MGRPCTAAEIWQRDFMRHALTRMYLYTMLSVEDISKVLTVVAKNRIGSHLSSGTRSTSAQLKELLAEKDTRLDPQKLRPQSDVDAQERAGCWRSLKRYRKEKAFQRHHRTAIRRSSLRDVCQAPHGHCEAKTDDDPSSIVSQTPDVQHVLLSWVQHALPDIPEERRSEIRSLLSWRSSQCSTISRTSSTCSRRGQIGSQTQASPTSDGGAFSISQSLDVHHNLAPLVETSQGVDWAEIAPWTDGSARADGTFWTDPPRPAEQAVPASTTLYHSIIGKLCCGNRRDCLHRKVFAAIMGHDPTDGLATPLLTRQDFSSKYGRDMFGDTILHIAARWASVDQFRAWHLEADPLAMNLRNVDGDTFVHILGPLWIGTQPKALLEILTASCDQGFNFLARNLGGKTFFSCLLPPTSANIDTTQLHDLTNSLQYMLLQTPSHILMPSLLAQAPVPQPQAVADYMENLLSSHAKTATDHRTRVFALSVSRLFRDKVRLAGVVHHPTPPIPAPNLMHQHLQYLQHLQHLSVTPWEAPPPGAVFQEHLDDGADPNEYDHYNSTSMPCTAAVLHHVSLGHLTEKDGVSLLTLLHQHGANLGLVTGDGETPLHMAIRLGLPDAVAALIRLGADLMAFNMAGKSALYYPLVQKALLREKSADSKRYACAHRILVSVVDAAAKLGLPRPHNFLRAQANT</sequence>
<dbReference type="InterPro" id="IPR002110">
    <property type="entry name" value="Ankyrin_rpt"/>
</dbReference>
<gene>
    <name evidence="3" type="ORF">B0T25DRAFT_515898</name>
</gene>
<accession>A0AAJ0MIT2</accession>
<evidence type="ECO:0000256" key="1">
    <source>
        <dbReference type="PROSITE-ProRule" id="PRU00023"/>
    </source>
</evidence>
<reference evidence="3" key="2">
    <citation type="submission" date="2023-06" db="EMBL/GenBank/DDBJ databases">
        <authorList>
            <consortium name="Lawrence Berkeley National Laboratory"/>
            <person name="Haridas S."/>
            <person name="Hensen N."/>
            <person name="Bonometti L."/>
            <person name="Westerberg I."/>
            <person name="Brannstrom I.O."/>
            <person name="Guillou S."/>
            <person name="Cros-Aarteil S."/>
            <person name="Calhoun S."/>
            <person name="Kuo A."/>
            <person name="Mondo S."/>
            <person name="Pangilinan J."/>
            <person name="Riley R."/>
            <person name="Labutti K."/>
            <person name="Andreopoulos B."/>
            <person name="Lipzen A."/>
            <person name="Chen C."/>
            <person name="Yanf M."/>
            <person name="Daum C."/>
            <person name="Ng V."/>
            <person name="Clum A."/>
            <person name="Steindorff A."/>
            <person name="Ohm R."/>
            <person name="Martin F."/>
            <person name="Silar P."/>
            <person name="Natvig D."/>
            <person name="Lalanne C."/>
            <person name="Gautier V."/>
            <person name="Ament-Velasquez S.L."/>
            <person name="Kruys A."/>
            <person name="Hutchinson M.I."/>
            <person name="Powell A.J."/>
            <person name="Barry K."/>
            <person name="Miller A.N."/>
            <person name="Grigoriev I.V."/>
            <person name="Debuchy R."/>
            <person name="Gladieux P."/>
            <person name="Thoren M.H."/>
            <person name="Johannesson H."/>
        </authorList>
    </citation>
    <scope>NUCLEOTIDE SEQUENCE</scope>
    <source>
        <strain evidence="3">CBS 955.72</strain>
    </source>
</reference>
<keyword evidence="1" id="KW-0040">ANK repeat</keyword>
<feature type="compositionally biased region" description="Polar residues" evidence="2">
    <location>
        <begin position="196"/>
        <end position="211"/>
    </location>
</feature>
<dbReference type="PROSITE" id="PS50297">
    <property type="entry name" value="ANK_REP_REGION"/>
    <property type="match status" value="1"/>
</dbReference>
<dbReference type="EMBL" id="JAUIQD010000002">
    <property type="protein sequence ID" value="KAK3360649.1"/>
    <property type="molecule type" value="Genomic_DNA"/>
</dbReference>
<dbReference type="Gene3D" id="1.25.40.20">
    <property type="entry name" value="Ankyrin repeat-containing domain"/>
    <property type="match status" value="1"/>
</dbReference>
<dbReference type="AlphaFoldDB" id="A0AAJ0MIT2"/>
<comment type="caution">
    <text evidence="3">The sequence shown here is derived from an EMBL/GenBank/DDBJ whole genome shotgun (WGS) entry which is preliminary data.</text>
</comment>
<organism evidence="3 4">
    <name type="scientific">Lasiosphaeria hispida</name>
    <dbReference type="NCBI Taxonomy" id="260671"/>
    <lineage>
        <taxon>Eukaryota</taxon>
        <taxon>Fungi</taxon>
        <taxon>Dikarya</taxon>
        <taxon>Ascomycota</taxon>
        <taxon>Pezizomycotina</taxon>
        <taxon>Sordariomycetes</taxon>
        <taxon>Sordariomycetidae</taxon>
        <taxon>Sordariales</taxon>
        <taxon>Lasiosphaeriaceae</taxon>
        <taxon>Lasiosphaeria</taxon>
    </lineage>
</organism>
<proteinExistence type="predicted"/>
<name>A0AAJ0MIT2_9PEZI</name>
<dbReference type="InterPro" id="IPR036770">
    <property type="entry name" value="Ankyrin_rpt-contain_sf"/>
</dbReference>
<evidence type="ECO:0000313" key="3">
    <source>
        <dbReference type="EMBL" id="KAK3360649.1"/>
    </source>
</evidence>
<feature type="region of interest" description="Disordered" evidence="2">
    <location>
        <begin position="189"/>
        <end position="211"/>
    </location>
</feature>
<reference evidence="3" key="1">
    <citation type="journal article" date="2023" name="Mol. Phylogenet. Evol.">
        <title>Genome-scale phylogeny and comparative genomics of the fungal order Sordariales.</title>
        <authorList>
            <person name="Hensen N."/>
            <person name="Bonometti L."/>
            <person name="Westerberg I."/>
            <person name="Brannstrom I.O."/>
            <person name="Guillou S."/>
            <person name="Cros-Aarteil S."/>
            <person name="Calhoun S."/>
            <person name="Haridas S."/>
            <person name="Kuo A."/>
            <person name="Mondo S."/>
            <person name="Pangilinan J."/>
            <person name="Riley R."/>
            <person name="LaButti K."/>
            <person name="Andreopoulos B."/>
            <person name="Lipzen A."/>
            <person name="Chen C."/>
            <person name="Yan M."/>
            <person name="Daum C."/>
            <person name="Ng V."/>
            <person name="Clum A."/>
            <person name="Steindorff A."/>
            <person name="Ohm R.A."/>
            <person name="Martin F."/>
            <person name="Silar P."/>
            <person name="Natvig D.O."/>
            <person name="Lalanne C."/>
            <person name="Gautier V."/>
            <person name="Ament-Velasquez S.L."/>
            <person name="Kruys A."/>
            <person name="Hutchinson M.I."/>
            <person name="Powell A.J."/>
            <person name="Barry K."/>
            <person name="Miller A.N."/>
            <person name="Grigoriev I.V."/>
            <person name="Debuchy R."/>
            <person name="Gladieux P."/>
            <person name="Hiltunen Thoren M."/>
            <person name="Johannesson H."/>
        </authorList>
    </citation>
    <scope>NUCLEOTIDE SEQUENCE</scope>
    <source>
        <strain evidence="3">CBS 955.72</strain>
    </source>
</reference>
<dbReference type="Pfam" id="PF00023">
    <property type="entry name" value="Ank"/>
    <property type="match status" value="1"/>
</dbReference>
<keyword evidence="4" id="KW-1185">Reference proteome</keyword>
<dbReference type="Proteomes" id="UP001275084">
    <property type="component" value="Unassembled WGS sequence"/>
</dbReference>